<keyword evidence="9" id="KW-1185">Reference proteome</keyword>
<feature type="transmembrane region" description="Helical" evidence="6">
    <location>
        <begin position="183"/>
        <end position="202"/>
    </location>
</feature>
<evidence type="ECO:0000256" key="6">
    <source>
        <dbReference type="SAM" id="Phobius"/>
    </source>
</evidence>
<evidence type="ECO:0000313" key="9">
    <source>
        <dbReference type="Proteomes" id="UP000539111"/>
    </source>
</evidence>
<evidence type="ECO:0000256" key="5">
    <source>
        <dbReference type="SAM" id="MobiDB-lite"/>
    </source>
</evidence>
<name>A0A7Z0CZX1_9MICO</name>
<feature type="transmembrane region" description="Helical" evidence="6">
    <location>
        <begin position="93"/>
        <end position="112"/>
    </location>
</feature>
<feature type="domain" description="Major facilitator superfamily (MFS) profile" evidence="7">
    <location>
        <begin position="28"/>
        <end position="435"/>
    </location>
</feature>
<evidence type="ECO:0000256" key="1">
    <source>
        <dbReference type="ARBA" id="ARBA00004651"/>
    </source>
</evidence>
<dbReference type="PANTHER" id="PTHR11662">
    <property type="entry name" value="SOLUTE CARRIER FAMILY 17"/>
    <property type="match status" value="1"/>
</dbReference>
<dbReference type="PANTHER" id="PTHR11662:SF399">
    <property type="entry name" value="FI19708P1-RELATED"/>
    <property type="match status" value="1"/>
</dbReference>
<evidence type="ECO:0000256" key="3">
    <source>
        <dbReference type="ARBA" id="ARBA00022989"/>
    </source>
</evidence>
<dbReference type="InterPro" id="IPR020846">
    <property type="entry name" value="MFS_dom"/>
</dbReference>
<feature type="transmembrane region" description="Helical" evidence="6">
    <location>
        <begin position="288"/>
        <end position="309"/>
    </location>
</feature>
<feature type="transmembrane region" description="Helical" evidence="6">
    <location>
        <begin position="321"/>
        <end position="338"/>
    </location>
</feature>
<feature type="region of interest" description="Disordered" evidence="5">
    <location>
        <begin position="1"/>
        <end position="20"/>
    </location>
</feature>
<keyword evidence="4 6" id="KW-0472">Membrane</keyword>
<dbReference type="EMBL" id="JACBZP010000001">
    <property type="protein sequence ID" value="NYI66684.1"/>
    <property type="molecule type" value="Genomic_DNA"/>
</dbReference>
<dbReference type="InterPro" id="IPR011701">
    <property type="entry name" value="MFS"/>
</dbReference>
<evidence type="ECO:0000313" key="8">
    <source>
        <dbReference type="EMBL" id="NYI66684.1"/>
    </source>
</evidence>
<dbReference type="GO" id="GO:0005886">
    <property type="term" value="C:plasma membrane"/>
    <property type="evidence" value="ECO:0007669"/>
    <property type="project" value="UniProtKB-SubCell"/>
</dbReference>
<dbReference type="Gene3D" id="1.20.1250.20">
    <property type="entry name" value="MFS general substrate transporter like domains"/>
    <property type="match status" value="2"/>
</dbReference>
<feature type="transmembrane region" description="Helical" evidence="6">
    <location>
        <begin position="247"/>
        <end position="268"/>
    </location>
</feature>
<feature type="transmembrane region" description="Helical" evidence="6">
    <location>
        <begin position="411"/>
        <end position="430"/>
    </location>
</feature>
<proteinExistence type="predicted"/>
<dbReference type="RefSeq" id="WP_179426193.1">
    <property type="nucleotide sequence ID" value="NZ_JACBZP010000001.1"/>
</dbReference>
<dbReference type="AlphaFoldDB" id="A0A7Z0CZX1"/>
<comment type="caution">
    <text evidence="8">The sequence shown here is derived from an EMBL/GenBank/DDBJ whole genome shotgun (WGS) entry which is preliminary data.</text>
</comment>
<keyword evidence="2 6" id="KW-0812">Transmembrane</keyword>
<dbReference type="CDD" id="cd17319">
    <property type="entry name" value="MFS_ExuT_GudP_like"/>
    <property type="match status" value="1"/>
</dbReference>
<dbReference type="Proteomes" id="UP000539111">
    <property type="component" value="Unassembled WGS sequence"/>
</dbReference>
<feature type="transmembrane region" description="Helical" evidence="6">
    <location>
        <begin position="387"/>
        <end position="405"/>
    </location>
</feature>
<dbReference type="SUPFAM" id="SSF103473">
    <property type="entry name" value="MFS general substrate transporter"/>
    <property type="match status" value="1"/>
</dbReference>
<feature type="transmembrane region" description="Helical" evidence="6">
    <location>
        <begin position="344"/>
        <end position="366"/>
    </location>
</feature>
<dbReference type="Pfam" id="PF07690">
    <property type="entry name" value="MFS_1"/>
    <property type="match status" value="1"/>
</dbReference>
<accession>A0A7Z0CZX1</accession>
<evidence type="ECO:0000256" key="4">
    <source>
        <dbReference type="ARBA" id="ARBA00023136"/>
    </source>
</evidence>
<keyword evidence="3 6" id="KW-1133">Transmembrane helix</keyword>
<dbReference type="InterPro" id="IPR050382">
    <property type="entry name" value="MFS_Na/Anion_cotransporter"/>
</dbReference>
<dbReference type="InterPro" id="IPR036259">
    <property type="entry name" value="MFS_trans_sf"/>
</dbReference>
<feature type="transmembrane region" description="Helical" evidence="6">
    <location>
        <begin position="24"/>
        <end position="41"/>
    </location>
</feature>
<protein>
    <submittedName>
        <fullName evidence="8">ACS family glucarate transporter-like MFS transporter</fullName>
    </submittedName>
</protein>
<evidence type="ECO:0000256" key="2">
    <source>
        <dbReference type="ARBA" id="ARBA00022692"/>
    </source>
</evidence>
<feature type="compositionally biased region" description="Polar residues" evidence="5">
    <location>
        <begin position="1"/>
        <end position="17"/>
    </location>
</feature>
<comment type="subcellular location">
    <subcellularLocation>
        <location evidence="1">Cell membrane</location>
        <topology evidence="1">Multi-pass membrane protein</topology>
    </subcellularLocation>
</comment>
<dbReference type="GO" id="GO:0022857">
    <property type="term" value="F:transmembrane transporter activity"/>
    <property type="evidence" value="ECO:0007669"/>
    <property type="project" value="InterPro"/>
</dbReference>
<reference evidence="8 9" key="1">
    <citation type="submission" date="2020-07" db="EMBL/GenBank/DDBJ databases">
        <title>Sequencing the genomes of 1000 actinobacteria strains.</title>
        <authorList>
            <person name="Klenk H.-P."/>
        </authorList>
    </citation>
    <scope>NUCLEOTIDE SEQUENCE [LARGE SCALE GENOMIC DNA]</scope>
    <source>
        <strain evidence="8 9">DSM 26341</strain>
    </source>
</reference>
<dbReference type="PROSITE" id="PS50850">
    <property type="entry name" value="MFS"/>
    <property type="match status" value="1"/>
</dbReference>
<sequence>MTTGQEAVERSTATTGKGQRRSQTRWMMTILLGIGLIVAYIDRANLSVAIGDIKGEFGFSTAMQGIILGAWVWTYAAFQLPAGWLADKFGARFVYAGAMVWWSIWTAVVALTRGTASLMGVRLLLGVGEAPLMPTSAKVVSEWFPKKERGLASGIYGGGSEAGAALAVPFVALLMMVMGWRETFVVCGLIGAAVAVLWVWLYRRPGQHKWVNKAELDHIRSDSRQEDSIEEKKATIKWYKLFRFRTIWGLFFGYICRNFLNYFFITWYPTYLVSAEGFSTMDLAKYGAIPAFVAIFGDLGGGAFSDWLARKNLSLGVARKLPIAIGTLAAGTVGLAAFTDGPMMAIVLLSIGFAGSSFASAAIFALPIDVAPGAGNVSTIYAIQNTGSQIGGLLSPIVIGFLVAATGSFRIPLVLMTALCVAAVCVYLFVVRVEPLKLKPTASDA</sequence>
<organism evidence="8 9">
    <name type="scientific">Spelaeicoccus albus</name>
    <dbReference type="NCBI Taxonomy" id="1280376"/>
    <lineage>
        <taxon>Bacteria</taxon>
        <taxon>Bacillati</taxon>
        <taxon>Actinomycetota</taxon>
        <taxon>Actinomycetes</taxon>
        <taxon>Micrococcales</taxon>
        <taxon>Brevibacteriaceae</taxon>
        <taxon>Spelaeicoccus</taxon>
    </lineage>
</organism>
<gene>
    <name evidence="8" type="ORF">BJY26_000990</name>
</gene>
<evidence type="ECO:0000259" key="7">
    <source>
        <dbReference type="PROSITE" id="PS50850"/>
    </source>
</evidence>